<dbReference type="EMBL" id="GBXM01010204">
    <property type="protein sequence ID" value="JAH98373.1"/>
    <property type="molecule type" value="Transcribed_RNA"/>
</dbReference>
<reference evidence="1" key="1">
    <citation type="submission" date="2014-11" db="EMBL/GenBank/DDBJ databases">
        <authorList>
            <person name="Amaro Gonzalez C."/>
        </authorList>
    </citation>
    <scope>NUCLEOTIDE SEQUENCE</scope>
</reference>
<protein>
    <submittedName>
        <fullName evidence="1">Uncharacterized protein</fullName>
    </submittedName>
</protein>
<dbReference type="AlphaFoldDB" id="A0A0E9X9K5"/>
<organism evidence="1">
    <name type="scientific">Anguilla anguilla</name>
    <name type="common">European freshwater eel</name>
    <name type="synonym">Muraena anguilla</name>
    <dbReference type="NCBI Taxonomy" id="7936"/>
    <lineage>
        <taxon>Eukaryota</taxon>
        <taxon>Metazoa</taxon>
        <taxon>Chordata</taxon>
        <taxon>Craniata</taxon>
        <taxon>Vertebrata</taxon>
        <taxon>Euteleostomi</taxon>
        <taxon>Actinopterygii</taxon>
        <taxon>Neopterygii</taxon>
        <taxon>Teleostei</taxon>
        <taxon>Anguilliformes</taxon>
        <taxon>Anguillidae</taxon>
        <taxon>Anguilla</taxon>
    </lineage>
</organism>
<name>A0A0E9X9K5_ANGAN</name>
<proteinExistence type="predicted"/>
<reference evidence="1" key="2">
    <citation type="journal article" date="2015" name="Fish Shellfish Immunol.">
        <title>Early steps in the European eel (Anguilla anguilla)-Vibrio vulnificus interaction in the gills: Role of the RtxA13 toxin.</title>
        <authorList>
            <person name="Callol A."/>
            <person name="Pajuelo D."/>
            <person name="Ebbesson L."/>
            <person name="Teles M."/>
            <person name="MacKenzie S."/>
            <person name="Amaro C."/>
        </authorList>
    </citation>
    <scope>NUCLEOTIDE SEQUENCE</scope>
</reference>
<evidence type="ECO:0000313" key="1">
    <source>
        <dbReference type="EMBL" id="JAH98373.1"/>
    </source>
</evidence>
<accession>A0A0E9X9K5</accession>
<sequence length="94" mass="10798">MQFFKIPNKIITKSKILIHFSNISTQIFPPVSCLTLKNVMKTLLQKIKQKCPSKWYCALTIAESAKIYSVFKGETNAFKSSLKQLTFLHHHGLQ</sequence>